<proteinExistence type="predicted"/>
<dbReference type="PANTHER" id="PTHR21578:SF9">
    <property type="entry name" value="RING-TYPE DOMAIN-CONTAINING PROTEIN"/>
    <property type="match status" value="1"/>
</dbReference>
<dbReference type="PANTHER" id="PTHR21578">
    <property type="entry name" value="PROTEIN CBG03826"/>
    <property type="match status" value="1"/>
</dbReference>
<dbReference type="PROSITE" id="PS50089">
    <property type="entry name" value="ZF_RING_2"/>
    <property type="match status" value="1"/>
</dbReference>
<dbReference type="EnsemblMetazoa" id="CJA06399.1">
    <property type="protein sequence ID" value="CJA06399.1"/>
    <property type="gene ID" value="WBGene00125603"/>
</dbReference>
<dbReference type="InterPro" id="IPR013083">
    <property type="entry name" value="Znf_RING/FYVE/PHD"/>
</dbReference>
<reference evidence="7" key="1">
    <citation type="submission" date="2010-08" db="EMBL/GenBank/DDBJ databases">
        <authorList>
            <consortium name="Caenorhabditis japonica Sequencing Consortium"/>
            <person name="Wilson R.K."/>
        </authorList>
    </citation>
    <scope>NUCLEOTIDE SEQUENCE [LARGE SCALE GENOMIC DNA]</scope>
    <source>
        <strain evidence="7">DF5081</strain>
    </source>
</reference>
<dbReference type="Proteomes" id="UP000005237">
    <property type="component" value="Unassembled WGS sequence"/>
</dbReference>
<keyword evidence="7" id="KW-1185">Reference proteome</keyword>
<evidence type="ECO:0000256" key="3">
    <source>
        <dbReference type="PROSITE-ProRule" id="PRU00175"/>
    </source>
</evidence>
<keyword evidence="1 3" id="KW-0479">Metal-binding</keyword>
<dbReference type="Gene3D" id="3.30.40.10">
    <property type="entry name" value="Zinc/RING finger domain, C3HC4 (zinc finger)"/>
    <property type="match status" value="1"/>
</dbReference>
<dbReference type="AlphaFoldDB" id="A0A8R1DNG6"/>
<dbReference type="SUPFAM" id="SSF57850">
    <property type="entry name" value="RING/U-box"/>
    <property type="match status" value="1"/>
</dbReference>
<evidence type="ECO:0000313" key="7">
    <source>
        <dbReference type="Proteomes" id="UP000005237"/>
    </source>
</evidence>
<feature type="domain" description="RING-type" evidence="5">
    <location>
        <begin position="197"/>
        <end position="239"/>
    </location>
</feature>
<keyword evidence="2" id="KW-0862">Zinc</keyword>
<protein>
    <submittedName>
        <fullName evidence="6">RING-type domain-containing protein</fullName>
    </submittedName>
</protein>
<feature type="region of interest" description="Disordered" evidence="4">
    <location>
        <begin position="41"/>
        <end position="155"/>
    </location>
</feature>
<feature type="compositionally biased region" description="Acidic residues" evidence="4">
    <location>
        <begin position="123"/>
        <end position="141"/>
    </location>
</feature>
<evidence type="ECO:0000259" key="5">
    <source>
        <dbReference type="PROSITE" id="PS50089"/>
    </source>
</evidence>
<dbReference type="GO" id="GO:0008270">
    <property type="term" value="F:zinc ion binding"/>
    <property type="evidence" value="ECO:0007669"/>
    <property type="project" value="UniProtKB-KW"/>
</dbReference>
<evidence type="ECO:0000313" key="6">
    <source>
        <dbReference type="EnsemblMetazoa" id="CJA06399.1"/>
    </source>
</evidence>
<evidence type="ECO:0000256" key="4">
    <source>
        <dbReference type="SAM" id="MobiDB-lite"/>
    </source>
</evidence>
<accession>A0A8R1DNG6</accession>
<name>A0A8R1DNG6_CAEJA</name>
<sequence length="274" mass="30838">MPSARRESINVNLDAYNVGDQARELARLMQEKADREFAANLQRQIEQEQEQATSPRATAPRNVDDSRSAAGPIRNNNRRRSRQTPPPSIVLLIHNRPATSGRRNVVHVDESDNLAESPSNSNDNDDADSDDDLSGNDDGDYEVNHIAQPFQDNDRSMYARELEVDYHNSMPSTSAGAAAAYNPPARVGKPNGKWGDCTLCLEVPIEPRGCNACRQIIGCMKCIKDWYSTAEHPSCPLCRRKWTRQPDISMMPVIEQRRRFLARSRARSQQHILS</sequence>
<evidence type="ECO:0000256" key="1">
    <source>
        <dbReference type="ARBA" id="ARBA00022771"/>
    </source>
</evidence>
<evidence type="ECO:0000256" key="2">
    <source>
        <dbReference type="ARBA" id="ARBA00022833"/>
    </source>
</evidence>
<reference evidence="6" key="2">
    <citation type="submission" date="2022-06" db="UniProtKB">
        <authorList>
            <consortium name="EnsemblMetazoa"/>
        </authorList>
    </citation>
    <scope>IDENTIFICATION</scope>
    <source>
        <strain evidence="6">DF5081</strain>
    </source>
</reference>
<keyword evidence="1 3" id="KW-0863">Zinc-finger</keyword>
<dbReference type="InterPro" id="IPR001841">
    <property type="entry name" value="Znf_RING"/>
</dbReference>
<organism evidence="6 7">
    <name type="scientific">Caenorhabditis japonica</name>
    <dbReference type="NCBI Taxonomy" id="281687"/>
    <lineage>
        <taxon>Eukaryota</taxon>
        <taxon>Metazoa</taxon>
        <taxon>Ecdysozoa</taxon>
        <taxon>Nematoda</taxon>
        <taxon>Chromadorea</taxon>
        <taxon>Rhabditida</taxon>
        <taxon>Rhabditina</taxon>
        <taxon>Rhabditomorpha</taxon>
        <taxon>Rhabditoidea</taxon>
        <taxon>Rhabditidae</taxon>
        <taxon>Peloderinae</taxon>
        <taxon>Caenorhabditis</taxon>
    </lineage>
</organism>